<evidence type="ECO:0008006" key="3">
    <source>
        <dbReference type="Google" id="ProtNLM"/>
    </source>
</evidence>
<dbReference type="Gene3D" id="3.40.50.300">
    <property type="entry name" value="P-loop containing nucleotide triphosphate hydrolases"/>
    <property type="match status" value="1"/>
</dbReference>
<keyword evidence="2" id="KW-1185">Reference proteome</keyword>
<protein>
    <recommendedName>
        <fullName evidence="3">CobQ/CobB/MinD/ParA nucleotide binding domain-containing protein</fullName>
    </recommendedName>
</protein>
<evidence type="ECO:0000313" key="2">
    <source>
        <dbReference type="Proteomes" id="UP000070442"/>
    </source>
</evidence>
<name>A0A134AIC7_9FIRM</name>
<gene>
    <name evidence="1" type="ORF">HMPREF1863_00579</name>
</gene>
<accession>A0A134AIC7</accession>
<dbReference type="SUPFAM" id="SSF52540">
    <property type="entry name" value="P-loop containing nucleoside triphosphate hydrolases"/>
    <property type="match status" value="1"/>
</dbReference>
<evidence type="ECO:0000313" key="1">
    <source>
        <dbReference type="EMBL" id="KXB67389.1"/>
    </source>
</evidence>
<dbReference type="PATRIC" id="fig|755172.3.peg.552"/>
<dbReference type="InterPro" id="IPR027417">
    <property type="entry name" value="P-loop_NTPase"/>
</dbReference>
<dbReference type="EMBL" id="LSDG01000019">
    <property type="protein sequence ID" value="KXB67389.1"/>
    <property type="molecule type" value="Genomic_DNA"/>
</dbReference>
<proteinExistence type="predicted"/>
<dbReference type="AlphaFoldDB" id="A0A134AIC7"/>
<dbReference type="Proteomes" id="UP000070442">
    <property type="component" value="Unassembled WGS sequence"/>
</dbReference>
<organism evidence="1 2">
    <name type="scientific">Aedoeadaptatus coxii</name>
    <dbReference type="NCBI Taxonomy" id="755172"/>
    <lineage>
        <taxon>Bacteria</taxon>
        <taxon>Bacillati</taxon>
        <taxon>Bacillota</taxon>
        <taxon>Tissierellia</taxon>
        <taxon>Tissierellales</taxon>
        <taxon>Peptoniphilaceae</taxon>
        <taxon>Aedoeadaptatus</taxon>
    </lineage>
</organism>
<comment type="caution">
    <text evidence="1">The sequence shown here is derived from an EMBL/GenBank/DDBJ whole genome shotgun (WGS) entry which is preliminary data.</text>
</comment>
<sequence length="279" mass="31461">MQIPYFFPRLSATFFVDSYPFYDLYGILYLARRPQPLRERFLAAILLRKEENMDWKKHHRILIITGHFGSGKTEMSINLALDRRAAGEEVTVVDLDIINTYFRIRDKDDALNAKGIKTLSTGVKARAVDIPALDPAIDAALLFDKGRIILDVGGNPSGARALARYRPTLEETGYEQLFVINSNRPETKTPEQVIKFMEDTQATSGTQVTGLFNTTHFLKDTTADDVIGGLKLAEAVSDQTGLPLLGTACKRELVDEVKARTNDLYILPIDLYFRDQWML</sequence>
<reference evidence="2" key="1">
    <citation type="submission" date="2016-01" db="EMBL/GenBank/DDBJ databases">
        <authorList>
            <person name="Mitreva M."/>
            <person name="Pepin K.H."/>
            <person name="Mihindukulasuriya K.A."/>
            <person name="Fulton R."/>
            <person name="Fronick C."/>
            <person name="O'Laughlin M."/>
            <person name="Miner T."/>
            <person name="Herter B."/>
            <person name="Rosa B.A."/>
            <person name="Cordes M."/>
            <person name="Tomlinson C."/>
            <person name="Wollam A."/>
            <person name="Palsikar V.B."/>
            <person name="Mardis E.R."/>
            <person name="Wilson R.K."/>
        </authorList>
    </citation>
    <scope>NUCLEOTIDE SEQUENCE [LARGE SCALE GENOMIC DNA]</scope>
    <source>
        <strain evidence="2">DNF00729</strain>
    </source>
</reference>
<dbReference type="STRING" id="755172.HMPREF1863_00579"/>